<dbReference type="Proteomes" id="UP001589774">
    <property type="component" value="Unassembled WGS sequence"/>
</dbReference>
<name>A0ABV6HDL3_9SPHI</name>
<protein>
    <recommendedName>
        <fullName evidence="3">DUF4252 domain-containing protein</fullName>
    </recommendedName>
</protein>
<proteinExistence type="predicted"/>
<reference evidence="1 2" key="1">
    <citation type="submission" date="2024-09" db="EMBL/GenBank/DDBJ databases">
        <authorList>
            <person name="Sun Q."/>
            <person name="Mori K."/>
        </authorList>
    </citation>
    <scope>NUCLEOTIDE SEQUENCE [LARGE SCALE GENOMIC DNA]</scope>
    <source>
        <strain evidence="1 2">CCM 7765</strain>
    </source>
</reference>
<comment type="caution">
    <text evidence="1">The sequence shown here is derived from an EMBL/GenBank/DDBJ whole genome shotgun (WGS) entry which is preliminary data.</text>
</comment>
<sequence length="166" mass="19506">MGTEMSFYKFIILLSLMFINLSSAYTQSLRLDTTLSDVYQFHIRKEDEEGFLTTYYDAIDTKDKSNPFEIIITQTSSKLMNMNGVADGIEKNLKNYNPDSRLMLIKQEEKGGKNRRLYQFAGKNTTILMLMQESNDWFAMIEAEFPDNELKKMSIQKWQDIFWKAE</sequence>
<organism evidence="1 2">
    <name type="scientific">Olivibacter oleidegradans</name>
    <dbReference type="NCBI Taxonomy" id="760123"/>
    <lineage>
        <taxon>Bacteria</taxon>
        <taxon>Pseudomonadati</taxon>
        <taxon>Bacteroidota</taxon>
        <taxon>Sphingobacteriia</taxon>
        <taxon>Sphingobacteriales</taxon>
        <taxon>Sphingobacteriaceae</taxon>
        <taxon>Olivibacter</taxon>
    </lineage>
</organism>
<evidence type="ECO:0000313" key="2">
    <source>
        <dbReference type="Proteomes" id="UP001589774"/>
    </source>
</evidence>
<evidence type="ECO:0008006" key="3">
    <source>
        <dbReference type="Google" id="ProtNLM"/>
    </source>
</evidence>
<keyword evidence="2" id="KW-1185">Reference proteome</keyword>
<gene>
    <name evidence="1" type="ORF">ACFFI0_01630</name>
</gene>
<dbReference type="EMBL" id="JBHLWO010000001">
    <property type="protein sequence ID" value="MFC0316982.1"/>
    <property type="molecule type" value="Genomic_DNA"/>
</dbReference>
<dbReference type="RefSeq" id="WP_149105055.1">
    <property type="nucleotide sequence ID" value="NZ_JBHLWO010000001.1"/>
</dbReference>
<accession>A0ABV6HDL3</accession>
<evidence type="ECO:0000313" key="1">
    <source>
        <dbReference type="EMBL" id="MFC0316982.1"/>
    </source>
</evidence>